<dbReference type="PANTHER" id="PTHR46212">
    <property type="entry name" value="PEFLIN"/>
    <property type="match status" value="1"/>
</dbReference>
<dbReference type="GO" id="GO:0048306">
    <property type="term" value="F:calcium-dependent protein binding"/>
    <property type="evidence" value="ECO:0007669"/>
    <property type="project" value="UniProtKB-ARBA"/>
</dbReference>
<accession>A0AAD4GCY0</accession>
<keyword evidence="5" id="KW-0106">Calcium</keyword>
<feature type="compositionally biased region" description="Basic residues" evidence="6">
    <location>
        <begin position="11"/>
        <end position="25"/>
    </location>
</feature>
<dbReference type="PROSITE" id="PS50222">
    <property type="entry name" value="EF_HAND_2"/>
    <property type="match status" value="2"/>
</dbReference>
<proteinExistence type="predicted"/>
<evidence type="ECO:0000259" key="7">
    <source>
        <dbReference type="PROSITE" id="PS50222"/>
    </source>
</evidence>
<dbReference type="InterPro" id="IPR018247">
    <property type="entry name" value="EF_Hand_1_Ca_BS"/>
</dbReference>
<dbReference type="CDD" id="cd16180">
    <property type="entry name" value="EFh_PEF_Group_I"/>
    <property type="match status" value="1"/>
</dbReference>
<feature type="domain" description="EF-hand" evidence="7">
    <location>
        <begin position="34"/>
        <end position="69"/>
    </location>
</feature>
<feature type="domain" description="EF-hand" evidence="7">
    <location>
        <begin position="101"/>
        <end position="136"/>
    </location>
</feature>
<comment type="subcellular location">
    <subcellularLocation>
        <location evidence="1">Cytoplasm</location>
    </subcellularLocation>
</comment>
<evidence type="ECO:0000313" key="8">
    <source>
        <dbReference type="EMBL" id="KAF8436903.1"/>
    </source>
</evidence>
<dbReference type="PROSITE" id="PS00018">
    <property type="entry name" value="EF_HAND_1"/>
    <property type="match status" value="2"/>
</dbReference>
<evidence type="ECO:0000256" key="5">
    <source>
        <dbReference type="ARBA" id="ARBA00022837"/>
    </source>
</evidence>
<feature type="region of interest" description="Disordered" evidence="6">
    <location>
        <begin position="1"/>
        <end position="28"/>
    </location>
</feature>
<dbReference type="InterPro" id="IPR051426">
    <property type="entry name" value="Peflin/Sorcin_CaBP"/>
</dbReference>
<organism evidence="8 9">
    <name type="scientific">Boletus edulis BED1</name>
    <dbReference type="NCBI Taxonomy" id="1328754"/>
    <lineage>
        <taxon>Eukaryota</taxon>
        <taxon>Fungi</taxon>
        <taxon>Dikarya</taxon>
        <taxon>Basidiomycota</taxon>
        <taxon>Agaricomycotina</taxon>
        <taxon>Agaricomycetes</taxon>
        <taxon>Agaricomycetidae</taxon>
        <taxon>Boletales</taxon>
        <taxon>Boletineae</taxon>
        <taxon>Boletaceae</taxon>
        <taxon>Boletoideae</taxon>
        <taxon>Boletus</taxon>
    </lineage>
</organism>
<dbReference type="SMART" id="SM00054">
    <property type="entry name" value="EFh"/>
    <property type="match status" value="3"/>
</dbReference>
<dbReference type="InterPro" id="IPR002048">
    <property type="entry name" value="EF_hand_dom"/>
</dbReference>
<dbReference type="SUPFAM" id="SSF47473">
    <property type="entry name" value="EF-hand"/>
    <property type="match status" value="1"/>
</dbReference>
<sequence>MSYYDASQGAHRSHSHSHSHHHHHTGSGYVTPVGADPQLWQYFSAVDTNRSGALSINELQHALHNGNWSRFDLDTVKMLVNMFDTNRTGTIGFNEFSRLWQYISEWQRVFKHFDRDHSGTIERRELSDALRNFGYDLSPSLLTLIEYKYASGATAAYGPPPGITFDRFVRACVTVKTLTEAFQSFDPHREGWARFSYEDFMKVTLMAP</sequence>
<evidence type="ECO:0000256" key="6">
    <source>
        <dbReference type="SAM" id="MobiDB-lite"/>
    </source>
</evidence>
<reference evidence="8" key="2">
    <citation type="journal article" date="2020" name="Nat. Commun.">
        <title>Large-scale genome sequencing of mycorrhizal fungi provides insights into the early evolution of symbiotic traits.</title>
        <authorList>
            <person name="Miyauchi S."/>
            <person name="Kiss E."/>
            <person name="Kuo A."/>
            <person name="Drula E."/>
            <person name="Kohler A."/>
            <person name="Sanchez-Garcia M."/>
            <person name="Morin E."/>
            <person name="Andreopoulos B."/>
            <person name="Barry K.W."/>
            <person name="Bonito G."/>
            <person name="Buee M."/>
            <person name="Carver A."/>
            <person name="Chen C."/>
            <person name="Cichocki N."/>
            <person name="Clum A."/>
            <person name="Culley D."/>
            <person name="Crous P.W."/>
            <person name="Fauchery L."/>
            <person name="Girlanda M."/>
            <person name="Hayes R.D."/>
            <person name="Keri Z."/>
            <person name="LaButti K."/>
            <person name="Lipzen A."/>
            <person name="Lombard V."/>
            <person name="Magnuson J."/>
            <person name="Maillard F."/>
            <person name="Murat C."/>
            <person name="Nolan M."/>
            <person name="Ohm R.A."/>
            <person name="Pangilinan J."/>
            <person name="Pereira M.F."/>
            <person name="Perotto S."/>
            <person name="Peter M."/>
            <person name="Pfister S."/>
            <person name="Riley R."/>
            <person name="Sitrit Y."/>
            <person name="Stielow J.B."/>
            <person name="Szollosi G."/>
            <person name="Zifcakova L."/>
            <person name="Stursova M."/>
            <person name="Spatafora J.W."/>
            <person name="Tedersoo L."/>
            <person name="Vaario L.M."/>
            <person name="Yamada A."/>
            <person name="Yan M."/>
            <person name="Wang P."/>
            <person name="Xu J."/>
            <person name="Bruns T."/>
            <person name="Baldrian P."/>
            <person name="Vilgalys R."/>
            <person name="Dunand C."/>
            <person name="Henrissat B."/>
            <person name="Grigoriev I.V."/>
            <person name="Hibbett D."/>
            <person name="Nagy L.G."/>
            <person name="Martin F.M."/>
        </authorList>
    </citation>
    <scope>NUCLEOTIDE SEQUENCE</scope>
    <source>
        <strain evidence="8">BED1</strain>
    </source>
</reference>
<keyword evidence="2" id="KW-0963">Cytoplasm</keyword>
<dbReference type="Proteomes" id="UP001194468">
    <property type="component" value="Unassembled WGS sequence"/>
</dbReference>
<name>A0AAD4GCY0_BOLED</name>
<keyword evidence="9" id="KW-1185">Reference proteome</keyword>
<comment type="caution">
    <text evidence="8">The sequence shown here is derived from an EMBL/GenBank/DDBJ whole genome shotgun (WGS) entry which is preliminary data.</text>
</comment>
<keyword evidence="3" id="KW-0479">Metal-binding</keyword>
<dbReference type="Gene3D" id="1.10.238.10">
    <property type="entry name" value="EF-hand"/>
    <property type="match status" value="1"/>
</dbReference>
<evidence type="ECO:0000256" key="1">
    <source>
        <dbReference type="ARBA" id="ARBA00004496"/>
    </source>
</evidence>
<dbReference type="GO" id="GO:0005509">
    <property type="term" value="F:calcium ion binding"/>
    <property type="evidence" value="ECO:0007669"/>
    <property type="project" value="InterPro"/>
</dbReference>
<keyword evidence="4" id="KW-0677">Repeat</keyword>
<reference evidence="8" key="1">
    <citation type="submission" date="2019-10" db="EMBL/GenBank/DDBJ databases">
        <authorList>
            <consortium name="DOE Joint Genome Institute"/>
            <person name="Kuo A."/>
            <person name="Miyauchi S."/>
            <person name="Kiss E."/>
            <person name="Drula E."/>
            <person name="Kohler A."/>
            <person name="Sanchez-Garcia M."/>
            <person name="Andreopoulos B."/>
            <person name="Barry K.W."/>
            <person name="Bonito G."/>
            <person name="Buee M."/>
            <person name="Carver A."/>
            <person name="Chen C."/>
            <person name="Cichocki N."/>
            <person name="Clum A."/>
            <person name="Culley D."/>
            <person name="Crous P.W."/>
            <person name="Fauchery L."/>
            <person name="Girlanda M."/>
            <person name="Hayes R."/>
            <person name="Keri Z."/>
            <person name="LaButti K."/>
            <person name="Lipzen A."/>
            <person name="Lombard V."/>
            <person name="Magnuson J."/>
            <person name="Maillard F."/>
            <person name="Morin E."/>
            <person name="Murat C."/>
            <person name="Nolan M."/>
            <person name="Ohm R."/>
            <person name="Pangilinan J."/>
            <person name="Pereira M."/>
            <person name="Perotto S."/>
            <person name="Peter M."/>
            <person name="Riley R."/>
            <person name="Sitrit Y."/>
            <person name="Stielow B."/>
            <person name="Szollosi G."/>
            <person name="Zifcakova L."/>
            <person name="Stursova M."/>
            <person name="Spatafora J.W."/>
            <person name="Tedersoo L."/>
            <person name="Vaario L.-M."/>
            <person name="Yamada A."/>
            <person name="Yan M."/>
            <person name="Wang P."/>
            <person name="Xu J."/>
            <person name="Bruns T."/>
            <person name="Baldrian P."/>
            <person name="Vilgalys R."/>
            <person name="Henrissat B."/>
            <person name="Grigoriev I.V."/>
            <person name="Hibbett D."/>
            <person name="Nagy L.G."/>
            <person name="Martin F.M."/>
        </authorList>
    </citation>
    <scope>NUCLEOTIDE SEQUENCE</scope>
    <source>
        <strain evidence="8">BED1</strain>
    </source>
</reference>
<dbReference type="PANTHER" id="PTHR46212:SF3">
    <property type="entry name" value="GH27120P"/>
    <property type="match status" value="1"/>
</dbReference>
<gene>
    <name evidence="8" type="ORF">L210DRAFT_922716</name>
</gene>
<protein>
    <recommendedName>
        <fullName evidence="7">EF-hand domain-containing protein</fullName>
    </recommendedName>
</protein>
<dbReference type="InterPro" id="IPR011992">
    <property type="entry name" value="EF-hand-dom_pair"/>
</dbReference>
<dbReference type="Pfam" id="PF13499">
    <property type="entry name" value="EF-hand_7"/>
    <property type="match status" value="2"/>
</dbReference>
<evidence type="ECO:0000256" key="3">
    <source>
        <dbReference type="ARBA" id="ARBA00022723"/>
    </source>
</evidence>
<evidence type="ECO:0000256" key="4">
    <source>
        <dbReference type="ARBA" id="ARBA00022737"/>
    </source>
</evidence>
<evidence type="ECO:0000313" key="9">
    <source>
        <dbReference type="Proteomes" id="UP001194468"/>
    </source>
</evidence>
<dbReference type="EMBL" id="WHUW01000020">
    <property type="protein sequence ID" value="KAF8436903.1"/>
    <property type="molecule type" value="Genomic_DNA"/>
</dbReference>
<dbReference type="GO" id="GO:0005737">
    <property type="term" value="C:cytoplasm"/>
    <property type="evidence" value="ECO:0007669"/>
    <property type="project" value="UniProtKB-SubCell"/>
</dbReference>
<dbReference type="AlphaFoldDB" id="A0AAD4GCY0"/>
<evidence type="ECO:0000256" key="2">
    <source>
        <dbReference type="ARBA" id="ARBA00022490"/>
    </source>
</evidence>